<gene>
    <name evidence="2" type="ORF">GCM10007964_37220</name>
</gene>
<feature type="region of interest" description="Disordered" evidence="1">
    <location>
        <begin position="1"/>
        <end position="27"/>
    </location>
</feature>
<evidence type="ECO:0008006" key="4">
    <source>
        <dbReference type="Google" id="ProtNLM"/>
    </source>
</evidence>
<evidence type="ECO:0000256" key="1">
    <source>
        <dbReference type="SAM" id="MobiDB-lite"/>
    </source>
</evidence>
<accession>A0A917VJR4</accession>
<reference evidence="2" key="1">
    <citation type="journal article" date="2014" name="Int. J. Syst. Evol. Microbiol.">
        <title>Complete genome sequence of Corynebacterium casei LMG S-19264T (=DSM 44701T), isolated from a smear-ripened cheese.</title>
        <authorList>
            <consortium name="US DOE Joint Genome Institute (JGI-PGF)"/>
            <person name="Walter F."/>
            <person name="Albersmeier A."/>
            <person name="Kalinowski J."/>
            <person name="Ruckert C."/>
        </authorList>
    </citation>
    <scope>NUCLEOTIDE SEQUENCE</scope>
    <source>
        <strain evidence="2">JCM 13064</strain>
    </source>
</reference>
<dbReference type="Gene3D" id="3.40.50.720">
    <property type="entry name" value="NAD(P)-binding Rossmann-like Domain"/>
    <property type="match status" value="1"/>
</dbReference>
<dbReference type="Proteomes" id="UP000645217">
    <property type="component" value="Unassembled WGS sequence"/>
</dbReference>
<keyword evidence="3" id="KW-1185">Reference proteome</keyword>
<dbReference type="EMBL" id="BMNT01000019">
    <property type="protein sequence ID" value="GGK91129.1"/>
    <property type="molecule type" value="Genomic_DNA"/>
</dbReference>
<comment type="caution">
    <text evidence="2">The sequence shown here is derived from an EMBL/GenBank/DDBJ whole genome shotgun (WGS) entry which is preliminary data.</text>
</comment>
<dbReference type="InterPro" id="IPR011032">
    <property type="entry name" value="GroES-like_sf"/>
</dbReference>
<dbReference type="SUPFAM" id="SSF50129">
    <property type="entry name" value="GroES-like"/>
    <property type="match status" value="1"/>
</dbReference>
<evidence type="ECO:0000313" key="2">
    <source>
        <dbReference type="EMBL" id="GGK91129.1"/>
    </source>
</evidence>
<dbReference type="Pfam" id="PF11017">
    <property type="entry name" value="DUF2855"/>
    <property type="match status" value="1"/>
</dbReference>
<proteinExistence type="predicted"/>
<evidence type="ECO:0000313" key="3">
    <source>
        <dbReference type="Proteomes" id="UP000645217"/>
    </source>
</evidence>
<organism evidence="2 3">
    <name type="scientific">Sphaerisporangium melleum</name>
    <dbReference type="NCBI Taxonomy" id="321316"/>
    <lineage>
        <taxon>Bacteria</taxon>
        <taxon>Bacillati</taxon>
        <taxon>Actinomycetota</taxon>
        <taxon>Actinomycetes</taxon>
        <taxon>Streptosporangiales</taxon>
        <taxon>Streptosporangiaceae</taxon>
        <taxon>Sphaerisporangium</taxon>
    </lineage>
</organism>
<dbReference type="AlphaFoldDB" id="A0A917VJR4"/>
<sequence length="389" mass="42255">MWAGGPTPHGVPVPGLPATAGPPARRTKEMAVSHPDRWDLIYKRDDLTVSELRDASTPDLGPGEVRLAVEKFGLTANNATYARFGESDIPFFDAFPGPEGYGRVPVWGHVRVEESRHPEIAVGERFFGYVPMSTHHVVAPQVTPRGFADGTPQRHFLHPWYWHFERAAEPDALDDRRTLIHPVYPAAYNLADMLQRQAEAGARTLVLTSASSKVAIGLAEEAAARALGLTTVAFTSERNAAFVGGLGLYDTVASYEDLASVSIEGPAVFVDLTGEATWRLAVAERFADKLVNTTLIGFTHPGAQVPPPPGLQGPAAEVFFTPAVEWAVAEAEGPENYYTRYDASERRFLESTTSWLTIEQAQGPEALAEVFGDLLAGKQPPDLGYVLRP</sequence>
<reference evidence="2" key="2">
    <citation type="submission" date="2020-09" db="EMBL/GenBank/DDBJ databases">
        <authorList>
            <person name="Sun Q."/>
            <person name="Ohkuma M."/>
        </authorList>
    </citation>
    <scope>NUCLEOTIDE SEQUENCE</scope>
    <source>
        <strain evidence="2">JCM 13064</strain>
    </source>
</reference>
<dbReference type="InterPro" id="IPR021276">
    <property type="entry name" value="DUF2855"/>
</dbReference>
<protein>
    <recommendedName>
        <fullName evidence="4">DUF2855 family protein</fullName>
    </recommendedName>
</protein>
<dbReference type="Gene3D" id="3.90.180.10">
    <property type="entry name" value="Medium-chain alcohol dehydrogenases, catalytic domain"/>
    <property type="match status" value="1"/>
</dbReference>
<name>A0A917VJR4_9ACTN</name>